<dbReference type="GO" id="GO:0016874">
    <property type="term" value="F:ligase activity"/>
    <property type="evidence" value="ECO:0007669"/>
    <property type="project" value="UniProtKB-KW"/>
</dbReference>
<evidence type="ECO:0000313" key="1">
    <source>
        <dbReference type="EMBL" id="APZ54004.1"/>
    </source>
</evidence>
<keyword evidence="1" id="KW-0436">Ligase</keyword>
<protein>
    <submittedName>
        <fullName evidence="1">Putative amidoligase enzyme</fullName>
    </submittedName>
</protein>
<reference evidence="1 2" key="1">
    <citation type="submission" date="2016-04" db="EMBL/GenBank/DDBJ databases">
        <title>Deep-sea bacteria in the southern Pacific.</title>
        <authorList>
            <person name="Tang K."/>
        </authorList>
    </citation>
    <scope>NUCLEOTIDE SEQUENCE [LARGE SCALE GENOMIC DNA]</scope>
    <source>
        <strain evidence="1 2">JLT2014</strain>
    </source>
</reference>
<sequence>MSAISDPPPVLPLPRPHTADGRARHVGVEIELSGLTEARVAALLSRSLGGEAREQVPGQWQVTDSRLGDFEIYLDSRPLLKLEYEGLGRQLRDLARNVVPVEIVSKPLEIAQIAELDIALDRLAEAGATGTSGGVLLGFGVHFNPEAVSLDFDDIAPVLTAYALVEDHLRRIAGIDMSRRLLPWVDPYPRALIDRLAAPGAPTTMAKLIDTYLEHAPSRNHGLDMLCLFAQIDRTRVARVMDMEQISARPTYHWRLPDCRIDEPNWSLAREWNRWVLVERVAGNTTLLERLKSAWREHRASLTTIRPDWAWKVQELLLEAGL</sequence>
<dbReference type="RefSeq" id="WP_076703117.1">
    <property type="nucleotide sequence ID" value="NZ_CP015093.1"/>
</dbReference>
<accession>A0A1P8UX76</accession>
<dbReference type="InterPro" id="IPR022025">
    <property type="entry name" value="Amidoligase_2"/>
</dbReference>
<dbReference type="Pfam" id="PF12224">
    <property type="entry name" value="Amidoligase_2"/>
    <property type="match status" value="1"/>
</dbReference>
<dbReference type="KEGG" id="paby:Ga0080574_TMP3670"/>
<keyword evidence="2" id="KW-1185">Reference proteome</keyword>
<proteinExistence type="predicted"/>
<dbReference type="AlphaFoldDB" id="A0A1P8UX76"/>
<organism evidence="1 2">
    <name type="scientific">Salipiger abyssi</name>
    <dbReference type="NCBI Taxonomy" id="1250539"/>
    <lineage>
        <taxon>Bacteria</taxon>
        <taxon>Pseudomonadati</taxon>
        <taxon>Pseudomonadota</taxon>
        <taxon>Alphaproteobacteria</taxon>
        <taxon>Rhodobacterales</taxon>
        <taxon>Roseobacteraceae</taxon>
        <taxon>Salipiger</taxon>
    </lineage>
</organism>
<gene>
    <name evidence="1" type="ORF">Ga0080574_TMP3670</name>
</gene>
<dbReference type="EMBL" id="CP015093">
    <property type="protein sequence ID" value="APZ54004.1"/>
    <property type="molecule type" value="Genomic_DNA"/>
</dbReference>
<dbReference type="STRING" id="1250539.Ga0080574_TMP3670"/>
<dbReference type="OrthoDB" id="5597599at2"/>
<name>A0A1P8UX76_9RHOB</name>
<evidence type="ECO:0000313" key="2">
    <source>
        <dbReference type="Proteomes" id="UP000187059"/>
    </source>
</evidence>
<dbReference type="Proteomes" id="UP000187059">
    <property type="component" value="Chromosome"/>
</dbReference>